<evidence type="ECO:0000313" key="19">
    <source>
        <dbReference type="Proteomes" id="UP000191980"/>
    </source>
</evidence>
<keyword evidence="6 14" id="KW-0812">Transmembrane</keyword>
<evidence type="ECO:0000256" key="16">
    <source>
        <dbReference type="SAM" id="SignalP"/>
    </source>
</evidence>
<keyword evidence="7 16" id="KW-0732">Signal</keyword>
<evidence type="ECO:0000256" key="9">
    <source>
        <dbReference type="ARBA" id="ARBA00023065"/>
    </source>
</evidence>
<dbReference type="PANTHER" id="PTHR32552">
    <property type="entry name" value="FERRICHROME IRON RECEPTOR-RELATED"/>
    <property type="match status" value="1"/>
</dbReference>
<reference evidence="18 19" key="1">
    <citation type="submission" date="2015-12" db="EMBL/GenBank/DDBJ databases">
        <authorList>
            <person name="Shamseldin A."/>
            <person name="Moawad H."/>
            <person name="Abd El-Rahim W.M."/>
            <person name="Sadowsky M.J."/>
        </authorList>
    </citation>
    <scope>NUCLEOTIDE SEQUENCE [LARGE SCALE GENOMIC DNA]</scope>
    <source>
        <strain evidence="18 19">WF1</strain>
    </source>
</reference>
<evidence type="ECO:0000313" key="18">
    <source>
        <dbReference type="EMBL" id="OQK17914.1"/>
    </source>
</evidence>
<dbReference type="STRING" id="1420851.AU255_08650"/>
<evidence type="ECO:0000259" key="17">
    <source>
        <dbReference type="SMART" id="SM00965"/>
    </source>
</evidence>
<dbReference type="EMBL" id="LPUF01000001">
    <property type="protein sequence ID" value="OQK17914.1"/>
    <property type="molecule type" value="Genomic_DNA"/>
</dbReference>
<evidence type="ECO:0000256" key="3">
    <source>
        <dbReference type="ARBA" id="ARBA00022448"/>
    </source>
</evidence>
<dbReference type="InterPro" id="IPR039426">
    <property type="entry name" value="TonB-dep_rcpt-like"/>
</dbReference>
<dbReference type="InterPro" id="IPR037066">
    <property type="entry name" value="Plug_dom_sf"/>
</dbReference>
<evidence type="ECO:0000256" key="14">
    <source>
        <dbReference type="PROSITE-ProRule" id="PRU01360"/>
    </source>
</evidence>
<feature type="domain" description="Secretin/TonB short N-terminal" evidence="17">
    <location>
        <begin position="51"/>
        <end position="102"/>
    </location>
</feature>
<accession>A0A1V8M8J6</accession>
<evidence type="ECO:0000256" key="13">
    <source>
        <dbReference type="ARBA" id="ARBA00023237"/>
    </source>
</evidence>
<evidence type="ECO:0000256" key="11">
    <source>
        <dbReference type="ARBA" id="ARBA00023136"/>
    </source>
</evidence>
<evidence type="ECO:0000256" key="10">
    <source>
        <dbReference type="ARBA" id="ARBA00023077"/>
    </source>
</evidence>
<keyword evidence="4 14" id="KW-1134">Transmembrane beta strand</keyword>
<evidence type="ECO:0000256" key="4">
    <source>
        <dbReference type="ARBA" id="ARBA00022452"/>
    </source>
</evidence>
<dbReference type="SUPFAM" id="SSF56935">
    <property type="entry name" value="Porins"/>
    <property type="match status" value="1"/>
</dbReference>
<proteinExistence type="inferred from homology"/>
<evidence type="ECO:0000256" key="12">
    <source>
        <dbReference type="ARBA" id="ARBA00023170"/>
    </source>
</evidence>
<dbReference type="CDD" id="cd01347">
    <property type="entry name" value="ligand_gated_channel"/>
    <property type="match status" value="1"/>
</dbReference>
<dbReference type="Proteomes" id="UP000191980">
    <property type="component" value="Unassembled WGS sequence"/>
</dbReference>
<dbReference type="Gene3D" id="2.170.130.10">
    <property type="entry name" value="TonB-dependent receptor, plug domain"/>
    <property type="match status" value="1"/>
</dbReference>
<comment type="subcellular location">
    <subcellularLocation>
        <location evidence="1 14">Cell outer membrane</location>
        <topology evidence="1 14">Multi-pass membrane protein</topology>
    </subcellularLocation>
</comment>
<dbReference type="InterPro" id="IPR010105">
    <property type="entry name" value="TonB_sidphr_rcpt"/>
</dbReference>
<dbReference type="InterPro" id="IPR036942">
    <property type="entry name" value="Beta-barrel_TonB_sf"/>
</dbReference>
<dbReference type="InterPro" id="IPR012910">
    <property type="entry name" value="Plug_dom"/>
</dbReference>
<dbReference type="Gene3D" id="2.40.170.20">
    <property type="entry name" value="TonB-dependent receptor, beta-barrel domain"/>
    <property type="match status" value="1"/>
</dbReference>
<dbReference type="PANTHER" id="PTHR32552:SF68">
    <property type="entry name" value="FERRICHROME OUTER MEMBRANE TRANSPORTER_PHAGE RECEPTOR"/>
    <property type="match status" value="1"/>
</dbReference>
<feature type="signal peptide" evidence="16">
    <location>
        <begin position="1"/>
        <end position="25"/>
    </location>
</feature>
<evidence type="ECO:0000256" key="1">
    <source>
        <dbReference type="ARBA" id="ARBA00004571"/>
    </source>
</evidence>
<dbReference type="Gene3D" id="3.55.50.30">
    <property type="match status" value="1"/>
</dbReference>
<comment type="similarity">
    <text evidence="2 14 15">Belongs to the TonB-dependent receptor family.</text>
</comment>
<dbReference type="InterPro" id="IPR000531">
    <property type="entry name" value="Beta-barrel_TonB"/>
</dbReference>
<sequence>MGNLLKGAGQLAILLSLLVSAFVQAEQAMQFNIPAQNLSSALLQFSEESGVKIFFKSEITQQKTSKALVGRYTPTQALAQLLENTGIKYRYTDTQSLTLFVDNNALISSYTPELLALEPAMRVYGKVIDIHKPSDWNASHITGDIWNGYHVFSTSTATRTETPLMELAQSVQVITRALLEDQQNVTVTESLRNASGVVPRTPGITPNFEPTLIRGFSAMQMIDGFYQNLNTGDQDSLVNIQQIDVIKGSNATLYSGGGGAPSGGVINLLSKLPEQVASYEFGLKGGNYAFVQPYVDVNQPINDTFLFRFTGEYSNSNSQIGVLETERYNLNPALLFTNNKTTSLIIQGKYSTWKQQDYQGLPATGTVAGDFRINPTLYIGPSNIADSVSEFAAVWATFNHDFNDNWAITAKARYAHSEHDTLTQGIMGEGFGFGADKPLSTEDLAILGYPESAHTWGLINDELYQASDEMSFQLFATTQFDFGQTRNTVVIGGDFSQYDESAYLAFDSPPIGLVDLTQPAFLPYQYPGTRENMQFTTNSTYGGYLQWQGSVYECLHLLAGFRAGTVGSDYKNTTTGFEFSSNARSTRILPSIGAVLDVGDEYAFFVNYSEGMRAQSGVNFVSTPEPELSNQLEFGLKFDIAEQLTGQLAFFQINKKNIAVTDFSDSQLRAMTAGQQRSRGIDSNMSWQASDGLRLLATYAYTDVRFTDNLIVAQGNHVPGVPQHAGRLWMNYAFQNSLLDGFNLGGGVYAQSSVYLENENAFKTPAFYSVDAAMAYTRENYRVGVSIKNLTDANEYQRLNYFGTRVTPAQGIQVFFSGSVRF</sequence>
<keyword evidence="13 14" id="KW-0998">Cell outer membrane</keyword>
<keyword evidence="5" id="KW-0410">Iron transport</keyword>
<evidence type="ECO:0000256" key="6">
    <source>
        <dbReference type="ARBA" id="ARBA00022692"/>
    </source>
</evidence>
<keyword evidence="10 15" id="KW-0798">TonB box</keyword>
<evidence type="ECO:0000256" key="5">
    <source>
        <dbReference type="ARBA" id="ARBA00022496"/>
    </source>
</evidence>
<dbReference type="GO" id="GO:0015344">
    <property type="term" value="F:siderophore uptake transmembrane transporter activity"/>
    <property type="evidence" value="ECO:0007669"/>
    <property type="project" value="TreeGrafter"/>
</dbReference>
<dbReference type="NCBIfam" id="TIGR01783">
    <property type="entry name" value="TonB-siderophor"/>
    <property type="match status" value="1"/>
</dbReference>
<gene>
    <name evidence="18" type="ORF">AU255_08650</name>
</gene>
<comment type="caution">
    <text evidence="18">The sequence shown here is derived from an EMBL/GenBank/DDBJ whole genome shotgun (WGS) entry which is preliminary data.</text>
</comment>
<dbReference type="GO" id="GO:0009279">
    <property type="term" value="C:cell outer membrane"/>
    <property type="evidence" value="ECO:0007669"/>
    <property type="project" value="UniProtKB-SubCell"/>
</dbReference>
<name>A0A1V8M8J6_9GAMM</name>
<dbReference type="GO" id="GO:0038023">
    <property type="term" value="F:signaling receptor activity"/>
    <property type="evidence" value="ECO:0007669"/>
    <property type="project" value="InterPro"/>
</dbReference>
<dbReference type="InterPro" id="IPR011662">
    <property type="entry name" value="Secretin/TonB_short_N"/>
</dbReference>
<keyword evidence="11 14" id="KW-0472">Membrane</keyword>
<dbReference type="PROSITE" id="PS52016">
    <property type="entry name" value="TONB_DEPENDENT_REC_3"/>
    <property type="match status" value="1"/>
</dbReference>
<evidence type="ECO:0000256" key="15">
    <source>
        <dbReference type="RuleBase" id="RU003357"/>
    </source>
</evidence>
<keyword evidence="8" id="KW-0408">Iron</keyword>
<protein>
    <recommendedName>
        <fullName evidence="17">Secretin/TonB short N-terminal domain-containing protein</fullName>
    </recommendedName>
</protein>
<evidence type="ECO:0000256" key="2">
    <source>
        <dbReference type="ARBA" id="ARBA00009810"/>
    </source>
</evidence>
<evidence type="ECO:0000256" key="7">
    <source>
        <dbReference type="ARBA" id="ARBA00022729"/>
    </source>
</evidence>
<keyword evidence="9" id="KW-0406">Ion transport</keyword>
<keyword evidence="3 14" id="KW-0813">Transport</keyword>
<dbReference type="SMART" id="SM00965">
    <property type="entry name" value="STN"/>
    <property type="match status" value="1"/>
</dbReference>
<evidence type="ECO:0000256" key="8">
    <source>
        <dbReference type="ARBA" id="ARBA00023004"/>
    </source>
</evidence>
<dbReference type="Pfam" id="PF07660">
    <property type="entry name" value="STN"/>
    <property type="match status" value="1"/>
</dbReference>
<dbReference type="RefSeq" id="WP_080522521.1">
    <property type="nucleotide sequence ID" value="NZ_LPUF01000001.1"/>
</dbReference>
<dbReference type="Pfam" id="PF00593">
    <property type="entry name" value="TonB_dep_Rec_b-barrel"/>
    <property type="match status" value="1"/>
</dbReference>
<dbReference type="AlphaFoldDB" id="A0A1V8M8J6"/>
<keyword evidence="19" id="KW-1185">Reference proteome</keyword>
<dbReference type="Pfam" id="PF07715">
    <property type="entry name" value="Plug"/>
    <property type="match status" value="1"/>
</dbReference>
<organism evidence="18 19">
    <name type="scientific">Methyloprofundus sedimenti</name>
    <dbReference type="NCBI Taxonomy" id="1420851"/>
    <lineage>
        <taxon>Bacteria</taxon>
        <taxon>Pseudomonadati</taxon>
        <taxon>Pseudomonadota</taxon>
        <taxon>Gammaproteobacteria</taxon>
        <taxon>Methylococcales</taxon>
        <taxon>Methylococcaceae</taxon>
        <taxon>Methyloprofundus</taxon>
    </lineage>
</organism>
<dbReference type="OrthoDB" id="127311at2"/>
<feature type="chain" id="PRO_5012641684" description="Secretin/TonB short N-terminal domain-containing protein" evidence="16">
    <location>
        <begin position="26"/>
        <end position="822"/>
    </location>
</feature>
<keyword evidence="12" id="KW-0675">Receptor</keyword>
<dbReference type="GO" id="GO:0015891">
    <property type="term" value="P:siderophore transport"/>
    <property type="evidence" value="ECO:0007669"/>
    <property type="project" value="InterPro"/>
</dbReference>